<organism evidence="2 3">
    <name type="scientific">Pistricoccus aurantiacus</name>
    <dbReference type="NCBI Taxonomy" id="1883414"/>
    <lineage>
        <taxon>Bacteria</taxon>
        <taxon>Pseudomonadati</taxon>
        <taxon>Pseudomonadota</taxon>
        <taxon>Gammaproteobacteria</taxon>
        <taxon>Oceanospirillales</taxon>
        <taxon>Halomonadaceae</taxon>
        <taxon>Pistricoccus</taxon>
    </lineage>
</organism>
<gene>
    <name evidence="2" type="ORF">FGL86_11435</name>
</gene>
<dbReference type="RefSeq" id="WP_147184672.1">
    <property type="nucleotide sequence ID" value="NZ_CP042382.1"/>
</dbReference>
<evidence type="ECO:0000256" key="1">
    <source>
        <dbReference type="SAM" id="MobiDB-lite"/>
    </source>
</evidence>
<accession>A0A5B8SXS0</accession>
<proteinExistence type="predicted"/>
<dbReference type="EMBL" id="CP042382">
    <property type="protein sequence ID" value="QEA39623.1"/>
    <property type="molecule type" value="Genomic_DNA"/>
</dbReference>
<name>A0A5B8SXS0_9GAMM</name>
<evidence type="ECO:0000313" key="3">
    <source>
        <dbReference type="Proteomes" id="UP000321272"/>
    </source>
</evidence>
<dbReference type="OrthoDB" id="6183604at2"/>
<evidence type="ECO:0000313" key="2">
    <source>
        <dbReference type="EMBL" id="QEA39623.1"/>
    </source>
</evidence>
<sequence length="208" mass="22979">MSIDARQRTLHLLPVLQVDPFDRVAPDAISLSVSVDWHDAPPTLVSGWVICQPYPNRHYFVGGSGDCQLGHFVSLPDGQQAGDVSFHWTVVVPGRPPGHCQVTHRLALAFETGVGRMYSMDVANWWSQSEFASQARSTPELGRNRFSRLTPGGISPTRQARVSESIRQGCRYLDIQECLTLPAITLNDCWTLETYGGDNALSCLEALQ</sequence>
<dbReference type="AlphaFoldDB" id="A0A5B8SXS0"/>
<dbReference type="KEGG" id="paur:FGL86_11435"/>
<reference evidence="2 3" key="1">
    <citation type="submission" date="2019-06" db="EMBL/GenBank/DDBJ databases">
        <title>Genome analyses of bacteria isolated from kimchi.</title>
        <authorList>
            <person name="Lee S."/>
            <person name="Ahn S."/>
            <person name="Roh S."/>
        </authorList>
    </citation>
    <scope>NUCLEOTIDE SEQUENCE [LARGE SCALE GENOMIC DNA]</scope>
    <source>
        <strain evidence="2 3">CBA4606</strain>
    </source>
</reference>
<feature type="region of interest" description="Disordered" evidence="1">
    <location>
        <begin position="137"/>
        <end position="160"/>
    </location>
</feature>
<keyword evidence="3" id="KW-1185">Reference proteome</keyword>
<dbReference type="Proteomes" id="UP000321272">
    <property type="component" value="Chromosome"/>
</dbReference>
<protein>
    <submittedName>
        <fullName evidence="2">Uncharacterized protein</fullName>
    </submittedName>
</protein>